<protein>
    <submittedName>
        <fullName evidence="1">Uncharacterized protein</fullName>
    </submittedName>
</protein>
<sequence>MARLKKLVSFGSASCDLIFMDKECVRICSEQRTCNEIVLLFSIRQTGCRKPQYDRERPTKFFNDRNHHGRNWRNDSK</sequence>
<evidence type="ECO:0000313" key="1">
    <source>
        <dbReference type="EMBL" id="GFY27908.1"/>
    </source>
</evidence>
<organism evidence="1 2">
    <name type="scientific">Trichonephila clavipes</name>
    <name type="common">Golden silk orbweaver</name>
    <name type="synonym">Nephila clavipes</name>
    <dbReference type="NCBI Taxonomy" id="2585209"/>
    <lineage>
        <taxon>Eukaryota</taxon>
        <taxon>Metazoa</taxon>
        <taxon>Ecdysozoa</taxon>
        <taxon>Arthropoda</taxon>
        <taxon>Chelicerata</taxon>
        <taxon>Arachnida</taxon>
        <taxon>Araneae</taxon>
        <taxon>Araneomorphae</taxon>
        <taxon>Entelegynae</taxon>
        <taxon>Araneoidea</taxon>
        <taxon>Nephilidae</taxon>
        <taxon>Trichonephila</taxon>
    </lineage>
</organism>
<keyword evidence="2" id="KW-1185">Reference proteome</keyword>
<proteinExistence type="predicted"/>
<accession>A0A8X6W430</accession>
<comment type="caution">
    <text evidence="1">The sequence shown here is derived from an EMBL/GenBank/DDBJ whole genome shotgun (WGS) entry which is preliminary data.</text>
</comment>
<reference evidence="1" key="1">
    <citation type="submission" date="2020-08" db="EMBL/GenBank/DDBJ databases">
        <title>Multicomponent nature underlies the extraordinary mechanical properties of spider dragline silk.</title>
        <authorList>
            <person name="Kono N."/>
            <person name="Nakamura H."/>
            <person name="Mori M."/>
            <person name="Yoshida Y."/>
            <person name="Ohtoshi R."/>
            <person name="Malay A.D."/>
            <person name="Moran D.A.P."/>
            <person name="Tomita M."/>
            <person name="Numata K."/>
            <person name="Arakawa K."/>
        </authorList>
    </citation>
    <scope>NUCLEOTIDE SEQUENCE</scope>
</reference>
<dbReference type="AlphaFoldDB" id="A0A8X6W430"/>
<dbReference type="EMBL" id="BMAU01021382">
    <property type="protein sequence ID" value="GFY27908.1"/>
    <property type="molecule type" value="Genomic_DNA"/>
</dbReference>
<name>A0A8X6W430_TRICX</name>
<gene>
    <name evidence="1" type="ORF">TNCV_4562621</name>
</gene>
<evidence type="ECO:0000313" key="2">
    <source>
        <dbReference type="Proteomes" id="UP000887159"/>
    </source>
</evidence>
<dbReference type="Proteomes" id="UP000887159">
    <property type="component" value="Unassembled WGS sequence"/>
</dbReference>